<sequence length="79" mass="8464">MAPTPRPARGAIVTYLNPDVLDPAPFLRGVISGTPVVDPETARHWVPVRRPDRSVVVLDAANIVEVLVDDSWADPGPTA</sequence>
<comment type="caution">
    <text evidence="1">The sequence shown here is derived from an EMBL/GenBank/DDBJ whole genome shotgun (WGS) entry which is preliminary data.</text>
</comment>
<accession>A0A918AU64</accession>
<evidence type="ECO:0000313" key="2">
    <source>
        <dbReference type="Proteomes" id="UP000639606"/>
    </source>
</evidence>
<name>A0A918AU64_9PSEU</name>
<evidence type="ECO:0000313" key="1">
    <source>
        <dbReference type="EMBL" id="GGP75339.1"/>
    </source>
</evidence>
<keyword evidence="2" id="KW-1185">Reference proteome</keyword>
<proteinExistence type="predicted"/>
<reference evidence="1" key="2">
    <citation type="submission" date="2020-09" db="EMBL/GenBank/DDBJ databases">
        <authorList>
            <person name="Sun Q."/>
            <person name="Ohkuma M."/>
        </authorList>
    </citation>
    <scope>NUCLEOTIDE SEQUENCE</scope>
    <source>
        <strain evidence="1">JCM 3313</strain>
    </source>
</reference>
<gene>
    <name evidence="1" type="ORF">GCM10010185_56240</name>
</gene>
<reference evidence="1" key="1">
    <citation type="journal article" date="2014" name="Int. J. Syst. Evol. Microbiol.">
        <title>Complete genome sequence of Corynebacterium casei LMG S-19264T (=DSM 44701T), isolated from a smear-ripened cheese.</title>
        <authorList>
            <consortium name="US DOE Joint Genome Institute (JGI-PGF)"/>
            <person name="Walter F."/>
            <person name="Albersmeier A."/>
            <person name="Kalinowski J."/>
            <person name="Ruckert C."/>
        </authorList>
    </citation>
    <scope>NUCLEOTIDE SEQUENCE</scope>
    <source>
        <strain evidence="1">JCM 3313</strain>
    </source>
</reference>
<dbReference type="RefSeq" id="WP_189226324.1">
    <property type="nucleotide sequence ID" value="NZ_BMRG01000015.1"/>
</dbReference>
<dbReference type="AlphaFoldDB" id="A0A918AU64"/>
<protein>
    <submittedName>
        <fullName evidence="1">Uncharacterized protein</fullName>
    </submittedName>
</protein>
<dbReference type="EMBL" id="BMRG01000015">
    <property type="protein sequence ID" value="GGP75339.1"/>
    <property type="molecule type" value="Genomic_DNA"/>
</dbReference>
<organism evidence="1 2">
    <name type="scientific">Saccharothrix coeruleofusca</name>
    <dbReference type="NCBI Taxonomy" id="33919"/>
    <lineage>
        <taxon>Bacteria</taxon>
        <taxon>Bacillati</taxon>
        <taxon>Actinomycetota</taxon>
        <taxon>Actinomycetes</taxon>
        <taxon>Pseudonocardiales</taxon>
        <taxon>Pseudonocardiaceae</taxon>
        <taxon>Saccharothrix</taxon>
    </lineage>
</organism>
<dbReference type="Proteomes" id="UP000639606">
    <property type="component" value="Unassembled WGS sequence"/>
</dbReference>